<evidence type="ECO:0000313" key="1">
    <source>
        <dbReference type="EMBL" id="CAE0657782.1"/>
    </source>
</evidence>
<name>A0A7S3YPE3_9EUKA</name>
<gene>
    <name evidence="1" type="ORF">LGLO00237_LOCUS9351</name>
</gene>
<dbReference type="AlphaFoldDB" id="A0A7S3YPE3"/>
<accession>A0A7S3YPE3</accession>
<reference evidence="1" key="1">
    <citation type="submission" date="2021-01" db="EMBL/GenBank/DDBJ databases">
        <authorList>
            <person name="Corre E."/>
            <person name="Pelletier E."/>
            <person name="Niang G."/>
            <person name="Scheremetjew M."/>
            <person name="Finn R."/>
            <person name="Kale V."/>
            <person name="Holt S."/>
            <person name="Cochrane G."/>
            <person name="Meng A."/>
            <person name="Brown T."/>
            <person name="Cohen L."/>
        </authorList>
    </citation>
    <scope>NUCLEOTIDE SEQUENCE</scope>
    <source>
        <strain evidence="1">CCCM811</strain>
    </source>
</reference>
<proteinExistence type="predicted"/>
<sequence>MSASRRKRWSARRYFARLRELGEVVSGLGRRLLWCASTGSSTRGTSAATASATTATTATTASATTAVSAATIAVAATTAPAAAPSALVPVAGWLVGIVESAEVEHLLALLLLLLARGLELGVLLDLLGPDKLAGLEAALVRYLARLEHLVVKLELGLVLLEGEVVRVFLDLLFLLWEQVFVELFSLTLLCGLSLLAFGSRGSLSVSRGRGLSASTATTATLSTATTSTSAPTTPTPASTAATVGAGSIIGRNTVFFAILAPASFAMALLVDLLSSAGAAAAVKLALRSASASVGSLSALGRVIGDLICYFYGNTVLRPIALICRVEYPTLACIFDVD</sequence>
<organism evidence="1">
    <name type="scientific">Lotharella globosa</name>
    <dbReference type="NCBI Taxonomy" id="91324"/>
    <lineage>
        <taxon>Eukaryota</taxon>
        <taxon>Sar</taxon>
        <taxon>Rhizaria</taxon>
        <taxon>Cercozoa</taxon>
        <taxon>Chlorarachniophyceae</taxon>
        <taxon>Lotharella</taxon>
    </lineage>
</organism>
<dbReference type="EMBL" id="HBIV01012651">
    <property type="protein sequence ID" value="CAE0657782.1"/>
    <property type="molecule type" value="Transcribed_RNA"/>
</dbReference>
<protein>
    <submittedName>
        <fullName evidence="1">Uncharacterized protein</fullName>
    </submittedName>
</protein>